<proteinExistence type="predicted"/>
<dbReference type="Gene3D" id="1.25.40.10">
    <property type="entry name" value="Tetratricopeptide repeat domain"/>
    <property type="match status" value="1"/>
</dbReference>
<dbReference type="Pfam" id="PF14561">
    <property type="entry name" value="TPR_20"/>
    <property type="match status" value="1"/>
</dbReference>
<dbReference type="Gene3D" id="3.40.30.10">
    <property type="entry name" value="Glutaredoxin"/>
    <property type="match status" value="1"/>
</dbReference>
<dbReference type="Proteomes" id="UP001589862">
    <property type="component" value="Unassembled WGS sequence"/>
</dbReference>
<dbReference type="SUPFAM" id="SSF48452">
    <property type="entry name" value="TPR-like"/>
    <property type="match status" value="1"/>
</dbReference>
<name>A0ABV6PBU4_9MICC</name>
<feature type="compositionally biased region" description="Polar residues" evidence="2">
    <location>
        <begin position="1"/>
        <end position="13"/>
    </location>
</feature>
<sequence>MTNENTETSTPAGTQGAVDLSAAASSQATGAPAPEAGNAGASWVQELTAENFQQVAQLSGRVLVIMSLTDSTTPEAAQINDVLAEAVNEQQGRALLAVGDLAKEPQLLQVFGVPQGPLVVALMNGQPVPIMDRPMPREHVDQVMGEVLKACIQQGITGTVPPVSGGEPAEELSPEHQRAQEAIDAGDYDAALEAYKAALNNKPDDEVAEQGIAQVSLLKRVADMDAQQVRERAAAEQDDVQAQIAVADLDVVGGHVDDAFKRLVNYIATHFGDDRETARKHLVELYAVVGVHDPRVNVSRQKLSRVLF</sequence>
<feature type="region of interest" description="Disordered" evidence="2">
    <location>
        <begin position="1"/>
        <end position="38"/>
    </location>
</feature>
<keyword evidence="4" id="KW-1185">Reference proteome</keyword>
<dbReference type="InterPro" id="IPR019734">
    <property type="entry name" value="TPR_rpt"/>
</dbReference>
<evidence type="ECO:0000313" key="4">
    <source>
        <dbReference type="Proteomes" id="UP001589862"/>
    </source>
</evidence>
<dbReference type="InterPro" id="IPR036249">
    <property type="entry name" value="Thioredoxin-like_sf"/>
</dbReference>
<dbReference type="SUPFAM" id="SSF52833">
    <property type="entry name" value="Thioredoxin-like"/>
    <property type="match status" value="1"/>
</dbReference>
<gene>
    <name evidence="3" type="ORF">ACFFFR_09445</name>
</gene>
<dbReference type="PROSITE" id="PS50005">
    <property type="entry name" value="TPR"/>
    <property type="match status" value="1"/>
</dbReference>
<accession>A0ABV6PBU4</accession>
<evidence type="ECO:0000313" key="3">
    <source>
        <dbReference type="EMBL" id="MFC0582599.1"/>
    </source>
</evidence>
<feature type="compositionally biased region" description="Low complexity" evidence="2">
    <location>
        <begin position="21"/>
        <end position="38"/>
    </location>
</feature>
<keyword evidence="1" id="KW-0802">TPR repeat</keyword>
<dbReference type="EMBL" id="JBHLUB010000031">
    <property type="protein sequence ID" value="MFC0582599.1"/>
    <property type="molecule type" value="Genomic_DNA"/>
</dbReference>
<comment type="caution">
    <text evidence="3">The sequence shown here is derived from an EMBL/GenBank/DDBJ whole genome shotgun (WGS) entry which is preliminary data.</text>
</comment>
<organism evidence="3 4">
    <name type="scientific">Micrococcoides hystricis</name>
    <dbReference type="NCBI Taxonomy" id="1572761"/>
    <lineage>
        <taxon>Bacteria</taxon>
        <taxon>Bacillati</taxon>
        <taxon>Actinomycetota</taxon>
        <taxon>Actinomycetes</taxon>
        <taxon>Micrococcales</taxon>
        <taxon>Micrococcaceae</taxon>
        <taxon>Micrococcoides</taxon>
    </lineage>
</organism>
<evidence type="ECO:0000256" key="1">
    <source>
        <dbReference type="PROSITE-ProRule" id="PRU00339"/>
    </source>
</evidence>
<feature type="repeat" description="TPR" evidence="1">
    <location>
        <begin position="172"/>
        <end position="205"/>
    </location>
</feature>
<evidence type="ECO:0000256" key="2">
    <source>
        <dbReference type="SAM" id="MobiDB-lite"/>
    </source>
</evidence>
<dbReference type="RefSeq" id="WP_377459880.1">
    <property type="nucleotide sequence ID" value="NZ_JBHLUB010000031.1"/>
</dbReference>
<dbReference type="InterPro" id="IPR011990">
    <property type="entry name" value="TPR-like_helical_dom_sf"/>
</dbReference>
<protein>
    <submittedName>
        <fullName evidence="3">Tetratricopeptide repeat protein</fullName>
    </submittedName>
</protein>
<reference evidence="3 4" key="1">
    <citation type="submission" date="2024-09" db="EMBL/GenBank/DDBJ databases">
        <authorList>
            <person name="Sun Q."/>
            <person name="Mori K."/>
        </authorList>
    </citation>
    <scope>NUCLEOTIDE SEQUENCE [LARGE SCALE GENOMIC DNA]</scope>
    <source>
        <strain evidence="3 4">NCAIM B.02604</strain>
    </source>
</reference>